<dbReference type="NCBIfam" id="NF033103">
    <property type="entry name" value="bla_class_A"/>
    <property type="match status" value="1"/>
</dbReference>
<sequence>MIRRRAFMGGTLALGASACLPPDQSPLGRLTAKLRIAEAAANGMLGAEIYDTATGYCVGLNRDRRFGHCSSFKLSLAAMVLARNAAGQDSLDRRVTWTRDALMSVSPFTTERLGEGATLLELAEAVQKFSDNAAANILLREVGGPQAMTGFWRSIGDETSRLDRMEPALNNVPITEVRDTTTPSAMARTVAKIAFGDVLPASEQSMLRQWMTDTSTGMRRVRAGLPDEWRSGDKTGTSIWPGMGSLYVDIGFVEPEKHPPITFATYFRARETHKGIDPTSETALARVGEIIADFARRDRILPF</sequence>
<dbReference type="OrthoDB" id="9784149at2"/>
<dbReference type="Proteomes" id="UP000316343">
    <property type="component" value="Unassembled WGS sequence"/>
</dbReference>
<reference evidence="6 7" key="1">
    <citation type="submission" date="2019-06" db="EMBL/GenBank/DDBJ databases">
        <title>Erythrobacter insulae sp. nov., isolated from a tidal flat.</title>
        <authorList>
            <person name="Yoon J.-H."/>
        </authorList>
    </citation>
    <scope>NUCLEOTIDE SEQUENCE [LARGE SCALE GENOMIC DNA]</scope>
    <source>
        <strain evidence="6 7">JBTF-M21</strain>
    </source>
</reference>
<dbReference type="Pfam" id="PF13354">
    <property type="entry name" value="Beta-lactamase2"/>
    <property type="match status" value="1"/>
</dbReference>
<proteinExistence type="inferred from homology"/>
<gene>
    <name evidence="6" type="primary">bla</name>
    <name evidence="6" type="ORF">FGU71_07715</name>
</gene>
<dbReference type="GO" id="GO:0008800">
    <property type="term" value="F:beta-lactamase activity"/>
    <property type="evidence" value="ECO:0007669"/>
    <property type="project" value="UniProtKB-EC"/>
</dbReference>
<evidence type="ECO:0000256" key="2">
    <source>
        <dbReference type="ARBA" id="ARBA00009009"/>
    </source>
</evidence>
<dbReference type="GO" id="GO:0046677">
    <property type="term" value="P:response to antibiotic"/>
    <property type="evidence" value="ECO:0007669"/>
    <property type="project" value="InterPro"/>
</dbReference>
<feature type="domain" description="Beta-lactamase class A catalytic" evidence="5">
    <location>
        <begin position="50"/>
        <end position="264"/>
    </location>
</feature>
<dbReference type="PANTHER" id="PTHR35333:SF3">
    <property type="entry name" value="BETA-LACTAMASE-TYPE TRANSPEPTIDASE FOLD CONTAINING PROTEIN"/>
    <property type="match status" value="1"/>
</dbReference>
<dbReference type="EC" id="3.5.2.6" evidence="3"/>
<evidence type="ECO:0000256" key="4">
    <source>
        <dbReference type="ARBA" id="ARBA00030171"/>
    </source>
</evidence>
<evidence type="ECO:0000259" key="5">
    <source>
        <dbReference type="Pfam" id="PF13354"/>
    </source>
</evidence>
<dbReference type="PRINTS" id="PR00118">
    <property type="entry name" value="BLACTAMASEA"/>
</dbReference>
<dbReference type="GO" id="GO:0030655">
    <property type="term" value="P:beta-lactam antibiotic catabolic process"/>
    <property type="evidence" value="ECO:0007669"/>
    <property type="project" value="InterPro"/>
</dbReference>
<name>A0A547PCK1_9SPHN</name>
<comment type="caution">
    <text evidence="6">The sequence shown here is derived from an EMBL/GenBank/DDBJ whole genome shotgun (WGS) entry which is preliminary data.</text>
</comment>
<protein>
    <recommendedName>
        <fullName evidence="3">beta-lactamase</fullName>
        <ecNumber evidence="3">3.5.2.6</ecNumber>
    </recommendedName>
    <alternativeName>
        <fullName evidence="4">Penicillinase</fullName>
    </alternativeName>
</protein>
<dbReference type="Gene3D" id="3.40.710.10">
    <property type="entry name" value="DD-peptidase/beta-lactamase superfamily"/>
    <property type="match status" value="1"/>
</dbReference>
<evidence type="ECO:0000256" key="3">
    <source>
        <dbReference type="ARBA" id="ARBA00012865"/>
    </source>
</evidence>
<dbReference type="InterPro" id="IPR045155">
    <property type="entry name" value="Beta-lactam_cat"/>
</dbReference>
<dbReference type="EMBL" id="VHJK01000001">
    <property type="protein sequence ID" value="TRD11764.1"/>
    <property type="molecule type" value="Genomic_DNA"/>
</dbReference>
<dbReference type="PROSITE" id="PS51257">
    <property type="entry name" value="PROKAR_LIPOPROTEIN"/>
    <property type="match status" value="1"/>
</dbReference>
<evidence type="ECO:0000313" key="6">
    <source>
        <dbReference type="EMBL" id="TRD11764.1"/>
    </source>
</evidence>
<organism evidence="6 7">
    <name type="scientific">Erythrobacter insulae</name>
    <dbReference type="NCBI Taxonomy" id="2584124"/>
    <lineage>
        <taxon>Bacteria</taxon>
        <taxon>Pseudomonadati</taxon>
        <taxon>Pseudomonadota</taxon>
        <taxon>Alphaproteobacteria</taxon>
        <taxon>Sphingomonadales</taxon>
        <taxon>Erythrobacteraceae</taxon>
        <taxon>Erythrobacter/Porphyrobacter group</taxon>
        <taxon>Erythrobacter</taxon>
    </lineage>
</organism>
<dbReference type="InterPro" id="IPR006311">
    <property type="entry name" value="TAT_signal"/>
</dbReference>
<comment type="catalytic activity">
    <reaction evidence="1">
        <text>a beta-lactam + H2O = a substituted beta-amino acid</text>
        <dbReference type="Rhea" id="RHEA:20401"/>
        <dbReference type="ChEBI" id="CHEBI:15377"/>
        <dbReference type="ChEBI" id="CHEBI:35627"/>
        <dbReference type="ChEBI" id="CHEBI:140347"/>
        <dbReference type="EC" id="3.5.2.6"/>
    </reaction>
</comment>
<dbReference type="InterPro" id="IPR000871">
    <property type="entry name" value="Beta-lactam_class-A"/>
</dbReference>
<accession>A0A547PCK1</accession>
<keyword evidence="7" id="KW-1185">Reference proteome</keyword>
<comment type="similarity">
    <text evidence="2">Belongs to the class-A beta-lactamase family.</text>
</comment>
<dbReference type="PANTHER" id="PTHR35333">
    <property type="entry name" value="BETA-LACTAMASE"/>
    <property type="match status" value="1"/>
</dbReference>
<evidence type="ECO:0000313" key="7">
    <source>
        <dbReference type="Proteomes" id="UP000316343"/>
    </source>
</evidence>
<dbReference type="InterPro" id="IPR012338">
    <property type="entry name" value="Beta-lactam/transpept-like"/>
</dbReference>
<dbReference type="AlphaFoldDB" id="A0A547PCK1"/>
<dbReference type="SUPFAM" id="SSF56601">
    <property type="entry name" value="beta-lactamase/transpeptidase-like"/>
    <property type="match status" value="1"/>
</dbReference>
<evidence type="ECO:0000256" key="1">
    <source>
        <dbReference type="ARBA" id="ARBA00001526"/>
    </source>
</evidence>
<dbReference type="PROSITE" id="PS51318">
    <property type="entry name" value="TAT"/>
    <property type="match status" value="1"/>
</dbReference>